<keyword evidence="4" id="KW-0206">Cytoskeleton</keyword>
<evidence type="ECO:0000313" key="9">
    <source>
        <dbReference type="EMBL" id="DBA04071.1"/>
    </source>
</evidence>
<evidence type="ECO:0000256" key="5">
    <source>
        <dbReference type="ARBA" id="ARBA00023273"/>
    </source>
</evidence>
<feature type="domain" description="Enkurin" evidence="8">
    <location>
        <begin position="216"/>
        <end position="308"/>
    </location>
</feature>
<keyword evidence="10" id="KW-1185">Reference proteome</keyword>
<sequence>MAATLAANGFRMRNTNASDQVAAVLNPNAGYREELRRKGITPKDYERANRLLVKKIQKDKREQRVKEELARREAFKLTKFKAVTPRVYEYEKSDDTVKQPRHEFLRPRSSRAPSADATDNQKHGDEAIPASPSVTPPVSSQRTPGKVRMKAPTPSLEELEARNVQLAKMTRKEPTDYVNANAWEVIRKTPRRLIDDSQNQSTVHDSFGRLPKYLIERREEWAREEEERRRNAPDPDCPPGMMLMDEDERLRTLDVLRQRLEQARRQVNALPLRIETPSQIRRKNALDAKLEEIEDAIKVFDRKKVYVAIPPAMSEEQDQQRSMVRGRVSRSRQGSVAA</sequence>
<organism evidence="9 10">
    <name type="scientific">Lagenidium giganteum</name>
    <dbReference type="NCBI Taxonomy" id="4803"/>
    <lineage>
        <taxon>Eukaryota</taxon>
        <taxon>Sar</taxon>
        <taxon>Stramenopiles</taxon>
        <taxon>Oomycota</taxon>
        <taxon>Peronosporomycetes</taxon>
        <taxon>Pythiales</taxon>
        <taxon>Pythiaceae</taxon>
    </lineage>
</organism>
<dbReference type="PROSITE" id="PS51665">
    <property type="entry name" value="ENKURIN"/>
    <property type="match status" value="1"/>
</dbReference>
<evidence type="ECO:0000256" key="7">
    <source>
        <dbReference type="SAM" id="MobiDB-lite"/>
    </source>
</evidence>
<protein>
    <recommendedName>
        <fullName evidence="8">Enkurin domain-containing protein</fullName>
    </recommendedName>
</protein>
<reference evidence="9" key="2">
    <citation type="journal article" date="2023" name="Microbiol Resour">
        <title>Decontamination and Annotation of the Draft Genome Sequence of the Oomycete Lagenidium giganteum ARSEF 373.</title>
        <authorList>
            <person name="Morgan W.R."/>
            <person name="Tartar A."/>
        </authorList>
    </citation>
    <scope>NUCLEOTIDE SEQUENCE</scope>
    <source>
        <strain evidence="9">ARSEF 373</strain>
    </source>
</reference>
<evidence type="ECO:0000256" key="6">
    <source>
        <dbReference type="SAM" id="Coils"/>
    </source>
</evidence>
<dbReference type="InterPro" id="IPR052102">
    <property type="entry name" value="Enkurin_domain-protein"/>
</dbReference>
<feature type="region of interest" description="Disordered" evidence="7">
    <location>
        <begin position="312"/>
        <end position="338"/>
    </location>
</feature>
<feature type="region of interest" description="Disordered" evidence="7">
    <location>
        <begin position="91"/>
        <end position="153"/>
    </location>
</feature>
<dbReference type="InterPro" id="IPR027012">
    <property type="entry name" value="Enkurin_dom"/>
</dbReference>
<dbReference type="GO" id="GO:0005881">
    <property type="term" value="C:cytoplasmic microtubule"/>
    <property type="evidence" value="ECO:0007669"/>
    <property type="project" value="TreeGrafter"/>
</dbReference>
<comment type="caution">
    <text evidence="9">The sequence shown here is derived from an EMBL/GenBank/DDBJ whole genome shotgun (WGS) entry which is preliminary data.</text>
</comment>
<comment type="subcellular location">
    <subcellularLocation>
        <location evidence="1">Cell projection</location>
        <location evidence="1">Cilium</location>
    </subcellularLocation>
    <subcellularLocation>
        <location evidence="2">Cytoplasm</location>
        <location evidence="2">Cytoskeleton</location>
    </subcellularLocation>
</comment>
<keyword evidence="5" id="KW-0966">Cell projection</keyword>
<feature type="compositionally biased region" description="Basic and acidic residues" evidence="7">
    <location>
        <begin position="91"/>
        <end position="106"/>
    </location>
</feature>
<evidence type="ECO:0000256" key="1">
    <source>
        <dbReference type="ARBA" id="ARBA00004138"/>
    </source>
</evidence>
<dbReference type="PANTHER" id="PTHR21490">
    <property type="entry name" value="ENKURIN-RELATED"/>
    <property type="match status" value="1"/>
</dbReference>
<proteinExistence type="predicted"/>
<dbReference type="Proteomes" id="UP001146120">
    <property type="component" value="Unassembled WGS sequence"/>
</dbReference>
<feature type="compositionally biased region" description="Low complexity" evidence="7">
    <location>
        <begin position="129"/>
        <end position="140"/>
    </location>
</feature>
<evidence type="ECO:0000313" key="10">
    <source>
        <dbReference type="Proteomes" id="UP001146120"/>
    </source>
</evidence>
<evidence type="ECO:0000259" key="8">
    <source>
        <dbReference type="PROSITE" id="PS51665"/>
    </source>
</evidence>
<keyword evidence="3" id="KW-0963">Cytoplasm</keyword>
<feature type="coiled-coil region" evidence="6">
    <location>
        <begin position="246"/>
        <end position="303"/>
    </location>
</feature>
<feature type="compositionally biased region" description="Low complexity" evidence="7">
    <location>
        <begin position="320"/>
        <end position="338"/>
    </location>
</feature>
<evidence type="ECO:0000256" key="3">
    <source>
        <dbReference type="ARBA" id="ARBA00022490"/>
    </source>
</evidence>
<evidence type="ECO:0000256" key="2">
    <source>
        <dbReference type="ARBA" id="ARBA00004245"/>
    </source>
</evidence>
<accession>A0AAV2ZCQ3</accession>
<dbReference type="Pfam" id="PF13864">
    <property type="entry name" value="Enkurin"/>
    <property type="match status" value="1"/>
</dbReference>
<dbReference type="PANTHER" id="PTHR21490:SF2">
    <property type="entry name" value="ENKURIN DOMAIN-CONTAINING PROTEIN 1"/>
    <property type="match status" value="1"/>
</dbReference>
<reference evidence="9" key="1">
    <citation type="submission" date="2022-11" db="EMBL/GenBank/DDBJ databases">
        <authorList>
            <person name="Morgan W.R."/>
            <person name="Tartar A."/>
        </authorList>
    </citation>
    <scope>NUCLEOTIDE SEQUENCE</scope>
    <source>
        <strain evidence="9">ARSEF 373</strain>
    </source>
</reference>
<dbReference type="GO" id="GO:0005929">
    <property type="term" value="C:cilium"/>
    <property type="evidence" value="ECO:0007669"/>
    <property type="project" value="UniProtKB-SubCell"/>
</dbReference>
<name>A0AAV2ZCQ3_9STRA</name>
<gene>
    <name evidence="9" type="ORF">N0F65_009418</name>
</gene>
<evidence type="ECO:0000256" key="4">
    <source>
        <dbReference type="ARBA" id="ARBA00023212"/>
    </source>
</evidence>
<keyword evidence="6" id="KW-0175">Coiled coil</keyword>
<dbReference type="EMBL" id="DAKRPA010000012">
    <property type="protein sequence ID" value="DBA04071.1"/>
    <property type="molecule type" value="Genomic_DNA"/>
</dbReference>
<dbReference type="AlphaFoldDB" id="A0AAV2ZCQ3"/>